<organism evidence="1 2">
    <name type="scientific">Agathobacter rectalis</name>
    <dbReference type="NCBI Taxonomy" id="39491"/>
    <lineage>
        <taxon>Bacteria</taxon>
        <taxon>Bacillati</taxon>
        <taxon>Bacillota</taxon>
        <taxon>Clostridia</taxon>
        <taxon>Lachnospirales</taxon>
        <taxon>Lachnospiraceae</taxon>
        <taxon>Agathobacter</taxon>
    </lineage>
</organism>
<dbReference type="AlphaFoldDB" id="A0A413BCI3"/>
<proteinExistence type="predicted"/>
<comment type="caution">
    <text evidence="1">The sequence shown here is derived from an EMBL/GenBank/DDBJ whole genome shotgun (WGS) entry which is preliminary data.</text>
</comment>
<accession>A0A413BCI3</accession>
<protein>
    <submittedName>
        <fullName evidence="1">Uncharacterized protein</fullName>
    </submittedName>
</protein>
<sequence length="441" mass="51242">MSDSNVQIEEVYKRVPFFPTNWDDYDKCPVCNSVLKNGKKMTKIYSNGELIEEDVLLPLKICQTCDIGYGTPELIEYIHTVYRKMHINTIQLRKNDIGNENVNDIKLRIQMQNSFHNKHKSKNGQYPEVDKLLGIIQKRKDKQIKGSLSKYMGISNVEKNTIHKKNEEYNVIPTDAQIYVGNSEQHVCLGKMTGSVRLTNRVLACKGKIYPCNIKQCLRCKKYFISPRDFYSNSSLPDNYTYIEPVNKVVSISPYDFIVRVNTNRCTSSGHRLKDIKCSVPLGLFSGGVRRVEVPAAYCYVCDKYYILDEDYKMLKKKGVVLCHIDEKEELVKDYGYDDCDFELNKESLLHKIGYNVSATDNLLCSKRWYILESAVDFEILTREEICSHLDYLIHRSKGRLHYEDAISKWECDRTHIANYRSNELETIKAESISTKSRIRR</sequence>
<evidence type="ECO:0000313" key="1">
    <source>
        <dbReference type="EMBL" id="RGW37010.1"/>
    </source>
</evidence>
<dbReference type="EMBL" id="QSAE01000073">
    <property type="protein sequence ID" value="RGW37010.1"/>
    <property type="molecule type" value="Genomic_DNA"/>
</dbReference>
<dbReference type="Proteomes" id="UP000286581">
    <property type="component" value="Unassembled WGS sequence"/>
</dbReference>
<name>A0A413BCI3_9FIRM</name>
<reference evidence="1 2" key="1">
    <citation type="submission" date="2018-08" db="EMBL/GenBank/DDBJ databases">
        <title>A genome reference for cultivated species of the human gut microbiota.</title>
        <authorList>
            <person name="Zou Y."/>
            <person name="Xue W."/>
            <person name="Luo G."/>
        </authorList>
    </citation>
    <scope>NUCLEOTIDE SEQUENCE [LARGE SCALE GENOMIC DNA]</scope>
    <source>
        <strain evidence="1 2">AF12-8</strain>
    </source>
</reference>
<evidence type="ECO:0000313" key="2">
    <source>
        <dbReference type="Proteomes" id="UP000286581"/>
    </source>
</evidence>
<gene>
    <name evidence="1" type="ORF">DWV78_14440</name>
</gene>